<sequence>MHQALHVPKQRCGRLCAEPSDTGKLHYILYNVLLLLFEVRHTFILLKLHLSFNILTLHTCKKL</sequence>
<name>A0A5B7CZN7_PORTR</name>
<proteinExistence type="predicted"/>
<dbReference type="EMBL" id="VSRR010000346">
    <property type="protein sequence ID" value="MPC14371.1"/>
    <property type="molecule type" value="Genomic_DNA"/>
</dbReference>
<evidence type="ECO:0000313" key="2">
    <source>
        <dbReference type="Proteomes" id="UP000324222"/>
    </source>
</evidence>
<gene>
    <name evidence="1" type="ORF">E2C01_007137</name>
</gene>
<keyword evidence="2" id="KW-1185">Reference proteome</keyword>
<dbReference type="Proteomes" id="UP000324222">
    <property type="component" value="Unassembled WGS sequence"/>
</dbReference>
<dbReference type="AlphaFoldDB" id="A0A5B7CZN7"/>
<comment type="caution">
    <text evidence="1">The sequence shown here is derived from an EMBL/GenBank/DDBJ whole genome shotgun (WGS) entry which is preliminary data.</text>
</comment>
<accession>A0A5B7CZN7</accession>
<evidence type="ECO:0000313" key="1">
    <source>
        <dbReference type="EMBL" id="MPC14371.1"/>
    </source>
</evidence>
<organism evidence="1 2">
    <name type="scientific">Portunus trituberculatus</name>
    <name type="common">Swimming crab</name>
    <name type="synonym">Neptunus trituberculatus</name>
    <dbReference type="NCBI Taxonomy" id="210409"/>
    <lineage>
        <taxon>Eukaryota</taxon>
        <taxon>Metazoa</taxon>
        <taxon>Ecdysozoa</taxon>
        <taxon>Arthropoda</taxon>
        <taxon>Crustacea</taxon>
        <taxon>Multicrustacea</taxon>
        <taxon>Malacostraca</taxon>
        <taxon>Eumalacostraca</taxon>
        <taxon>Eucarida</taxon>
        <taxon>Decapoda</taxon>
        <taxon>Pleocyemata</taxon>
        <taxon>Brachyura</taxon>
        <taxon>Eubrachyura</taxon>
        <taxon>Portunoidea</taxon>
        <taxon>Portunidae</taxon>
        <taxon>Portuninae</taxon>
        <taxon>Portunus</taxon>
    </lineage>
</organism>
<protein>
    <submittedName>
        <fullName evidence="1">Uncharacterized protein</fullName>
    </submittedName>
</protein>
<reference evidence="1 2" key="1">
    <citation type="submission" date="2019-05" db="EMBL/GenBank/DDBJ databases">
        <title>Another draft genome of Portunus trituberculatus and its Hox gene families provides insights of decapod evolution.</title>
        <authorList>
            <person name="Jeong J.-H."/>
            <person name="Song I."/>
            <person name="Kim S."/>
            <person name="Choi T."/>
            <person name="Kim D."/>
            <person name="Ryu S."/>
            <person name="Kim W."/>
        </authorList>
    </citation>
    <scope>NUCLEOTIDE SEQUENCE [LARGE SCALE GENOMIC DNA]</scope>
    <source>
        <tissue evidence="1">Muscle</tissue>
    </source>
</reference>